<keyword evidence="1" id="KW-0732">Signal</keyword>
<proteinExistence type="predicted"/>
<dbReference type="AlphaFoldDB" id="A0A977L168"/>
<gene>
    <name evidence="2" type="ORF">KA717_13505</name>
</gene>
<evidence type="ECO:0000313" key="2">
    <source>
        <dbReference type="EMBL" id="UXE63532.1"/>
    </source>
</evidence>
<name>A0A977L168_9CYAN</name>
<dbReference type="EMBL" id="CP073041">
    <property type="protein sequence ID" value="UXE63532.1"/>
    <property type="molecule type" value="Genomic_DNA"/>
</dbReference>
<protein>
    <submittedName>
        <fullName evidence="2">Uncharacterized protein</fullName>
    </submittedName>
</protein>
<dbReference type="Proteomes" id="UP001065613">
    <property type="component" value="Chromosome"/>
</dbReference>
<feature type="chain" id="PRO_5037133516" evidence="1">
    <location>
        <begin position="32"/>
        <end position="192"/>
    </location>
</feature>
<evidence type="ECO:0000256" key="1">
    <source>
        <dbReference type="SAM" id="SignalP"/>
    </source>
</evidence>
<dbReference type="KEGG" id="wna:KA717_13505"/>
<feature type="signal peptide" evidence="1">
    <location>
        <begin position="1"/>
        <end position="31"/>
    </location>
</feature>
<reference evidence="2" key="1">
    <citation type="submission" date="2021-04" db="EMBL/GenBank/DDBJ databases">
        <title>Genome sequence of Woronichinia naegeliana from Washington state freshwater lake bloom.</title>
        <authorList>
            <person name="Dreher T.W."/>
        </authorList>
    </citation>
    <scope>NUCLEOTIDE SEQUENCE</scope>
    <source>
        <strain evidence="2">WA131</strain>
    </source>
</reference>
<sequence length="192" mass="20445">MTNLLANFINYSTIGGATIMCLTLLSQPAQAILVTVNSTQYDVTTFNGNYNDNASKFATPANGGLMPWYGNQTLTEQFALAVYNLTPTNGGLADNNNLGVGPLFARASETFSSESLSFVLALTSSVSINSVNSGYPIGQLVYYAPYSDSTASYATAIAVPWETDAIPLIASTLLFAAGVWTKRKLTKPLNKE</sequence>
<accession>A0A977L168</accession>
<organism evidence="2">
    <name type="scientific">Woronichinia naegeliana WA131</name>
    <dbReference type="NCBI Taxonomy" id="2824559"/>
    <lineage>
        <taxon>Bacteria</taxon>
        <taxon>Bacillati</taxon>
        <taxon>Cyanobacteriota</taxon>
        <taxon>Cyanophyceae</taxon>
        <taxon>Synechococcales</taxon>
        <taxon>Coelosphaeriaceae</taxon>
        <taxon>Woronichinia</taxon>
    </lineage>
</organism>